<dbReference type="GO" id="GO:0032790">
    <property type="term" value="P:ribosome disassembly"/>
    <property type="evidence" value="ECO:0007669"/>
    <property type="project" value="TreeGrafter"/>
</dbReference>
<evidence type="ECO:0000256" key="5">
    <source>
        <dbReference type="NCBIfam" id="TIGR00168"/>
    </source>
</evidence>
<dbReference type="Gene3D" id="3.30.110.10">
    <property type="entry name" value="Translation initiation factor 3 (IF-3), C-terminal domain"/>
    <property type="match status" value="1"/>
</dbReference>
<dbReference type="PANTHER" id="PTHR10938">
    <property type="entry name" value="TRANSLATION INITIATION FACTOR IF-3"/>
    <property type="match status" value="1"/>
</dbReference>
<keyword evidence="3 4" id="KW-0648">Protein biosynthesis</keyword>
<dbReference type="GO" id="GO:0003743">
    <property type="term" value="F:translation initiation factor activity"/>
    <property type="evidence" value="ECO:0007669"/>
    <property type="project" value="UniProtKB-UniRule"/>
</dbReference>
<comment type="subcellular location">
    <subcellularLocation>
        <location evidence="4 6">Cytoplasm</location>
    </subcellularLocation>
</comment>
<dbReference type="GO" id="GO:0005829">
    <property type="term" value="C:cytosol"/>
    <property type="evidence" value="ECO:0007669"/>
    <property type="project" value="TreeGrafter"/>
</dbReference>
<feature type="domain" description="Translation initiation factor 3 N-terminal" evidence="8">
    <location>
        <begin position="2"/>
        <end position="59"/>
    </location>
</feature>
<dbReference type="SUPFAM" id="SSF54364">
    <property type="entry name" value="Translation initiation factor IF3, N-terminal domain"/>
    <property type="match status" value="1"/>
</dbReference>
<evidence type="ECO:0000313" key="10">
    <source>
        <dbReference type="Proteomes" id="UP000739538"/>
    </source>
</evidence>
<comment type="subunit">
    <text evidence="4 6">Monomer.</text>
</comment>
<evidence type="ECO:0000259" key="8">
    <source>
        <dbReference type="Pfam" id="PF05198"/>
    </source>
</evidence>
<dbReference type="Proteomes" id="UP000739538">
    <property type="component" value="Unassembled WGS sequence"/>
</dbReference>
<dbReference type="AlphaFoldDB" id="A0A956N9W8"/>
<dbReference type="Gene3D" id="3.10.20.80">
    <property type="entry name" value="Translation initiation factor 3 (IF-3), N-terminal domain"/>
    <property type="match status" value="1"/>
</dbReference>
<comment type="caution">
    <text evidence="9">The sequence shown here is derived from an EMBL/GenBank/DDBJ whole genome shotgun (WGS) entry which is preliminary data.</text>
</comment>
<dbReference type="InterPro" id="IPR019814">
    <property type="entry name" value="Translation_initiation_fac_3_N"/>
</dbReference>
<sequence length="169" mass="19086">MVRVVGDDGNQLGVMAISDALRMAREMGQDLVEVAPNAKPPVCRVMDYGKYKYQQSKRDAMAKKRQHQTQVKEVKLRPKIERHDFETKMRNARKFLGERDKVKVTVMFRGREMSHPQLGYELLQAVIAELTDIGQVEQNPSAEGRTITMLLSPLPQGAKTSSKSAAEDE</sequence>
<comment type="function">
    <text evidence="4 6">IF-3 binds to the 30S ribosomal subunit and shifts the equilibrium between 70S ribosomes and their 50S and 30S subunits in favor of the free subunits, thus enhancing the availability of 30S subunits on which protein synthesis initiation begins.</text>
</comment>
<reference evidence="9" key="2">
    <citation type="journal article" date="2021" name="Microbiome">
        <title>Successional dynamics and alternative stable states in a saline activated sludge microbial community over 9 years.</title>
        <authorList>
            <person name="Wang Y."/>
            <person name="Ye J."/>
            <person name="Ju F."/>
            <person name="Liu L."/>
            <person name="Boyd J.A."/>
            <person name="Deng Y."/>
            <person name="Parks D.H."/>
            <person name="Jiang X."/>
            <person name="Yin X."/>
            <person name="Woodcroft B.J."/>
            <person name="Tyson G.W."/>
            <person name="Hugenholtz P."/>
            <person name="Polz M.F."/>
            <person name="Zhang T."/>
        </authorList>
    </citation>
    <scope>NUCLEOTIDE SEQUENCE</scope>
    <source>
        <strain evidence="9">HKST-UBA02</strain>
    </source>
</reference>
<evidence type="ECO:0000256" key="4">
    <source>
        <dbReference type="HAMAP-Rule" id="MF_00080"/>
    </source>
</evidence>
<dbReference type="SUPFAM" id="SSF55200">
    <property type="entry name" value="Translation initiation factor IF3, C-terminal domain"/>
    <property type="match status" value="1"/>
</dbReference>
<comment type="similarity">
    <text evidence="1 4 6">Belongs to the IF-3 family.</text>
</comment>
<reference evidence="9" key="1">
    <citation type="submission" date="2020-04" db="EMBL/GenBank/DDBJ databases">
        <authorList>
            <person name="Zhang T."/>
        </authorList>
    </citation>
    <scope>NUCLEOTIDE SEQUENCE</scope>
    <source>
        <strain evidence="9">HKST-UBA02</strain>
    </source>
</reference>
<proteinExistence type="inferred from homology"/>
<evidence type="ECO:0000313" key="9">
    <source>
        <dbReference type="EMBL" id="MCA9755081.1"/>
    </source>
</evidence>
<keyword evidence="2 4" id="KW-0396">Initiation factor</keyword>
<protein>
    <recommendedName>
        <fullName evidence="4 5">Translation initiation factor IF-3</fullName>
    </recommendedName>
</protein>
<evidence type="ECO:0000259" key="7">
    <source>
        <dbReference type="Pfam" id="PF00707"/>
    </source>
</evidence>
<dbReference type="GO" id="GO:0016020">
    <property type="term" value="C:membrane"/>
    <property type="evidence" value="ECO:0007669"/>
    <property type="project" value="TreeGrafter"/>
</dbReference>
<dbReference type="HAMAP" id="MF_00080">
    <property type="entry name" value="IF_3"/>
    <property type="match status" value="1"/>
</dbReference>
<evidence type="ECO:0000256" key="2">
    <source>
        <dbReference type="ARBA" id="ARBA00022540"/>
    </source>
</evidence>
<dbReference type="GO" id="GO:0043022">
    <property type="term" value="F:ribosome binding"/>
    <property type="evidence" value="ECO:0007669"/>
    <property type="project" value="TreeGrafter"/>
</dbReference>
<dbReference type="FunFam" id="3.30.110.10:FF:000001">
    <property type="entry name" value="Translation initiation factor IF-3"/>
    <property type="match status" value="1"/>
</dbReference>
<gene>
    <name evidence="4 9" type="primary">infC</name>
    <name evidence="9" type="ORF">KDA27_04705</name>
</gene>
<dbReference type="InterPro" id="IPR019815">
    <property type="entry name" value="Translation_initiation_fac_3_C"/>
</dbReference>
<dbReference type="Pfam" id="PF00707">
    <property type="entry name" value="IF3_C"/>
    <property type="match status" value="1"/>
</dbReference>
<dbReference type="PANTHER" id="PTHR10938:SF0">
    <property type="entry name" value="TRANSLATION INITIATION FACTOR IF-3, MITOCHONDRIAL"/>
    <property type="match status" value="1"/>
</dbReference>
<dbReference type="InterPro" id="IPR001288">
    <property type="entry name" value="Translation_initiation_fac_3"/>
</dbReference>
<keyword evidence="4" id="KW-0963">Cytoplasm</keyword>
<evidence type="ECO:0000256" key="1">
    <source>
        <dbReference type="ARBA" id="ARBA00005439"/>
    </source>
</evidence>
<dbReference type="EMBL" id="JAGQHS010000015">
    <property type="protein sequence ID" value="MCA9755081.1"/>
    <property type="molecule type" value="Genomic_DNA"/>
</dbReference>
<dbReference type="InterPro" id="IPR019813">
    <property type="entry name" value="Translation_initiation_fac3_CS"/>
</dbReference>
<dbReference type="InterPro" id="IPR036787">
    <property type="entry name" value="T_IF-3_N_sf"/>
</dbReference>
<name>A0A956N9W8_UNCEI</name>
<evidence type="ECO:0000256" key="3">
    <source>
        <dbReference type="ARBA" id="ARBA00022917"/>
    </source>
</evidence>
<organism evidence="9 10">
    <name type="scientific">Eiseniibacteriota bacterium</name>
    <dbReference type="NCBI Taxonomy" id="2212470"/>
    <lineage>
        <taxon>Bacteria</taxon>
        <taxon>Candidatus Eiseniibacteriota</taxon>
    </lineage>
</organism>
<dbReference type="InterPro" id="IPR036788">
    <property type="entry name" value="T_IF-3_C_sf"/>
</dbReference>
<dbReference type="PROSITE" id="PS00938">
    <property type="entry name" value="IF3"/>
    <property type="match status" value="1"/>
</dbReference>
<dbReference type="Pfam" id="PF05198">
    <property type="entry name" value="IF3_N"/>
    <property type="match status" value="1"/>
</dbReference>
<feature type="domain" description="Translation initiation factor 3 C-terminal" evidence="7">
    <location>
        <begin position="69"/>
        <end position="153"/>
    </location>
</feature>
<dbReference type="NCBIfam" id="TIGR00168">
    <property type="entry name" value="infC"/>
    <property type="match status" value="1"/>
</dbReference>
<accession>A0A956N9W8</accession>
<evidence type="ECO:0000256" key="6">
    <source>
        <dbReference type="RuleBase" id="RU000646"/>
    </source>
</evidence>